<dbReference type="InterPro" id="IPR005119">
    <property type="entry name" value="LysR_subst-bd"/>
</dbReference>
<evidence type="ECO:0000259" key="5">
    <source>
        <dbReference type="PROSITE" id="PS50931"/>
    </source>
</evidence>
<evidence type="ECO:0000313" key="6">
    <source>
        <dbReference type="EMBL" id="WUS60345.1"/>
    </source>
</evidence>
<dbReference type="CDD" id="cd08417">
    <property type="entry name" value="PBP2_Nitroaromatics_like"/>
    <property type="match status" value="1"/>
</dbReference>
<reference evidence="6 7" key="1">
    <citation type="submission" date="2022-10" db="EMBL/GenBank/DDBJ databases">
        <title>The complete genomes of actinobacterial strains from the NBC collection.</title>
        <authorList>
            <person name="Joergensen T.S."/>
            <person name="Alvarez Arevalo M."/>
            <person name="Sterndorff E.B."/>
            <person name="Faurdal D."/>
            <person name="Vuksanovic O."/>
            <person name="Mourched A.-S."/>
            <person name="Charusanti P."/>
            <person name="Shaw S."/>
            <person name="Blin K."/>
            <person name="Weber T."/>
        </authorList>
    </citation>
    <scope>NUCLEOTIDE SEQUENCE [LARGE SCALE GENOMIC DNA]</scope>
    <source>
        <strain evidence="6 7">NBC_01247</strain>
    </source>
</reference>
<keyword evidence="7" id="KW-1185">Reference proteome</keyword>
<protein>
    <submittedName>
        <fullName evidence="6">LysR family transcriptional regulator</fullName>
    </submittedName>
</protein>
<dbReference type="RefSeq" id="WP_329493560.1">
    <property type="nucleotide sequence ID" value="NZ_CP108460.1"/>
</dbReference>
<dbReference type="EMBL" id="CP108482">
    <property type="protein sequence ID" value="WUS60345.1"/>
    <property type="molecule type" value="Genomic_DNA"/>
</dbReference>
<comment type="similarity">
    <text evidence="1">Belongs to the LysR transcriptional regulatory family.</text>
</comment>
<name>A0ABZ1WI44_9ACTN</name>
<evidence type="ECO:0000256" key="2">
    <source>
        <dbReference type="ARBA" id="ARBA00023015"/>
    </source>
</evidence>
<dbReference type="Proteomes" id="UP001432014">
    <property type="component" value="Chromosome"/>
</dbReference>
<dbReference type="SUPFAM" id="SSF46785">
    <property type="entry name" value="Winged helix' DNA-binding domain"/>
    <property type="match status" value="1"/>
</dbReference>
<dbReference type="PRINTS" id="PR00039">
    <property type="entry name" value="HTHLYSR"/>
</dbReference>
<evidence type="ECO:0000313" key="7">
    <source>
        <dbReference type="Proteomes" id="UP001432014"/>
    </source>
</evidence>
<keyword evidence="3" id="KW-0238">DNA-binding</keyword>
<dbReference type="InterPro" id="IPR036388">
    <property type="entry name" value="WH-like_DNA-bd_sf"/>
</dbReference>
<dbReference type="InterPro" id="IPR036390">
    <property type="entry name" value="WH_DNA-bd_sf"/>
</dbReference>
<keyword evidence="2" id="KW-0805">Transcription regulation</keyword>
<dbReference type="PANTHER" id="PTHR30118">
    <property type="entry name" value="HTH-TYPE TRANSCRIPTIONAL REGULATOR LEUO-RELATED"/>
    <property type="match status" value="1"/>
</dbReference>
<dbReference type="PROSITE" id="PS50931">
    <property type="entry name" value="HTH_LYSR"/>
    <property type="match status" value="1"/>
</dbReference>
<organism evidence="6 7">
    <name type="scientific">Kitasatospora herbaricolor</name>
    <dbReference type="NCBI Taxonomy" id="68217"/>
    <lineage>
        <taxon>Bacteria</taxon>
        <taxon>Bacillati</taxon>
        <taxon>Actinomycetota</taxon>
        <taxon>Actinomycetes</taxon>
        <taxon>Kitasatosporales</taxon>
        <taxon>Streptomycetaceae</taxon>
        <taxon>Kitasatospora</taxon>
    </lineage>
</organism>
<dbReference type="InterPro" id="IPR000847">
    <property type="entry name" value="LysR_HTH_N"/>
</dbReference>
<dbReference type="Gene3D" id="3.40.190.10">
    <property type="entry name" value="Periplasmic binding protein-like II"/>
    <property type="match status" value="2"/>
</dbReference>
<evidence type="ECO:0000256" key="4">
    <source>
        <dbReference type="ARBA" id="ARBA00023163"/>
    </source>
</evidence>
<dbReference type="Gene3D" id="1.10.10.10">
    <property type="entry name" value="Winged helix-like DNA-binding domain superfamily/Winged helix DNA-binding domain"/>
    <property type="match status" value="1"/>
</dbReference>
<proteinExistence type="inferred from homology"/>
<dbReference type="InterPro" id="IPR050389">
    <property type="entry name" value="LysR-type_TF"/>
</dbReference>
<dbReference type="PANTHER" id="PTHR30118:SF15">
    <property type="entry name" value="TRANSCRIPTIONAL REGULATORY PROTEIN"/>
    <property type="match status" value="1"/>
</dbReference>
<feature type="domain" description="HTH lysR-type" evidence="5">
    <location>
        <begin position="6"/>
        <end position="63"/>
    </location>
</feature>
<dbReference type="InterPro" id="IPR037402">
    <property type="entry name" value="YidZ_PBP2"/>
</dbReference>
<accession>A0ABZ1WI44</accession>
<evidence type="ECO:0000256" key="3">
    <source>
        <dbReference type="ARBA" id="ARBA00023125"/>
    </source>
</evidence>
<dbReference type="Pfam" id="PF03466">
    <property type="entry name" value="LysR_substrate"/>
    <property type="match status" value="1"/>
</dbReference>
<gene>
    <name evidence="6" type="ORF">OG469_35585</name>
</gene>
<sequence>MNLATLDLNLVPALRALLEERNVTRAGTKVGLSQPAMSAALSRLRRHFGDELLARAGNSYTLTPLGTVLLELIATTCELLERVFTCQASFDPTVERREFTLLASDYAVAVFGAELARVVHDEAPGVRLRFLQVGPALVESIATSLSSVDGLLMPHGVISGFPSMDLFADRWTCLVADDHPEIGDSLTLADLARLPWAVYQRTHDAPAARQLSLLGIDARVEVSVETFQLLPAMVAGTTRVALVQERLAARLGPNSGVRTLPCPFDAVPLNEALWWHNAHTQDAAHSWLRDTAARVGAAL</sequence>
<evidence type="ECO:0000256" key="1">
    <source>
        <dbReference type="ARBA" id="ARBA00009437"/>
    </source>
</evidence>
<dbReference type="SUPFAM" id="SSF53850">
    <property type="entry name" value="Periplasmic binding protein-like II"/>
    <property type="match status" value="1"/>
</dbReference>
<dbReference type="Pfam" id="PF00126">
    <property type="entry name" value="HTH_1"/>
    <property type="match status" value="1"/>
</dbReference>
<keyword evidence="4" id="KW-0804">Transcription</keyword>